<dbReference type="FunFam" id="2.10.25.10:FF:000653">
    <property type="entry name" value="Putative Fibrillin-1"/>
    <property type="match status" value="1"/>
</dbReference>
<dbReference type="PROSITE" id="PS00010">
    <property type="entry name" value="ASX_HYDROXYL"/>
    <property type="match status" value="17"/>
</dbReference>
<feature type="domain" description="EGF-like" evidence="7">
    <location>
        <begin position="1575"/>
        <end position="1616"/>
    </location>
</feature>
<dbReference type="CDD" id="cd00054">
    <property type="entry name" value="EGF_CA"/>
    <property type="match status" value="7"/>
</dbReference>
<dbReference type="PROSITE" id="PS01187">
    <property type="entry name" value="EGF_CA"/>
    <property type="match status" value="9"/>
</dbReference>
<keyword evidence="4 6" id="KW-1015">Disulfide bond</keyword>
<keyword evidence="8" id="KW-1185">Reference proteome</keyword>
<feature type="domain" description="EGF-like" evidence="7">
    <location>
        <begin position="1168"/>
        <end position="1211"/>
    </location>
</feature>
<dbReference type="InterPro" id="IPR013032">
    <property type="entry name" value="EGF-like_CS"/>
</dbReference>
<dbReference type="SMART" id="SM00181">
    <property type="entry name" value="EGF"/>
    <property type="match status" value="40"/>
</dbReference>
<feature type="domain" description="EGF-like" evidence="7">
    <location>
        <begin position="1217"/>
        <end position="1261"/>
    </location>
</feature>
<dbReference type="WBParaSite" id="PSU_v2.g9729.t1">
    <property type="protein sequence ID" value="PSU_v2.g9729.t1"/>
    <property type="gene ID" value="PSU_v2.g9729"/>
</dbReference>
<feature type="domain" description="EGF-like" evidence="7">
    <location>
        <begin position="345"/>
        <end position="385"/>
    </location>
</feature>
<dbReference type="InterPro" id="IPR000152">
    <property type="entry name" value="EGF-type_Asp/Asn_hydroxyl_site"/>
</dbReference>
<feature type="domain" description="EGF-like" evidence="7">
    <location>
        <begin position="476"/>
        <end position="517"/>
    </location>
</feature>
<feature type="domain" description="EGF-like" evidence="7">
    <location>
        <begin position="1079"/>
        <end position="1120"/>
    </location>
</feature>
<reference evidence="9" key="1">
    <citation type="submission" date="2022-11" db="UniProtKB">
        <authorList>
            <consortium name="WormBaseParasite"/>
        </authorList>
    </citation>
    <scope>IDENTIFICATION</scope>
</reference>
<keyword evidence="5" id="KW-0325">Glycoprotein</keyword>
<dbReference type="Pfam" id="PF12661">
    <property type="entry name" value="hEGF"/>
    <property type="match status" value="1"/>
</dbReference>
<dbReference type="InterPro" id="IPR001881">
    <property type="entry name" value="EGF-like_Ca-bd_dom"/>
</dbReference>
<dbReference type="SUPFAM" id="SSF57184">
    <property type="entry name" value="Growth factor receptor domain"/>
    <property type="match status" value="8"/>
</dbReference>
<evidence type="ECO:0000256" key="1">
    <source>
        <dbReference type="ARBA" id="ARBA00022536"/>
    </source>
</evidence>
<feature type="domain" description="EGF-like" evidence="7">
    <location>
        <begin position="526"/>
        <end position="575"/>
    </location>
</feature>
<dbReference type="InterPro" id="IPR000742">
    <property type="entry name" value="EGF"/>
</dbReference>
<feature type="domain" description="EGF-like" evidence="7">
    <location>
        <begin position="996"/>
        <end position="1036"/>
    </location>
</feature>
<feature type="domain" description="EGF-like" evidence="7">
    <location>
        <begin position="433"/>
        <end position="475"/>
    </location>
</feature>
<name>A0A914ZDH5_9BILA</name>
<dbReference type="InterPro" id="IPR018097">
    <property type="entry name" value="EGF_Ca-bd_CS"/>
</dbReference>
<dbReference type="PANTHER" id="PTHR24039:SF58">
    <property type="entry name" value="EGF-LIKE DOMAIN-CONTAINING PROTEIN"/>
    <property type="match status" value="1"/>
</dbReference>
<dbReference type="Gene3D" id="2.10.25.10">
    <property type="entry name" value="Laminin"/>
    <property type="match status" value="32"/>
</dbReference>
<protein>
    <submittedName>
        <fullName evidence="9">EGF-like domain-containing protein</fullName>
    </submittedName>
</protein>
<evidence type="ECO:0000256" key="6">
    <source>
        <dbReference type="PROSITE-ProRule" id="PRU00076"/>
    </source>
</evidence>
<feature type="domain" description="EGF-like" evidence="7">
    <location>
        <begin position="296"/>
        <end position="336"/>
    </location>
</feature>
<dbReference type="GO" id="GO:0005509">
    <property type="term" value="F:calcium ion binding"/>
    <property type="evidence" value="ECO:0007669"/>
    <property type="project" value="InterPro"/>
</dbReference>
<keyword evidence="3" id="KW-0677">Repeat</keyword>
<dbReference type="PROSITE" id="PS01186">
    <property type="entry name" value="EGF_2"/>
    <property type="match status" value="15"/>
</dbReference>
<dbReference type="FunFam" id="2.10.25.10:FF:000038">
    <property type="entry name" value="Fibrillin 2"/>
    <property type="match status" value="9"/>
</dbReference>
<feature type="domain" description="EGF-like" evidence="7">
    <location>
        <begin position="255"/>
        <end position="293"/>
    </location>
</feature>
<sequence length="2291" mass="251777">MGIVSLKAVKNVQTVFNECEDGSAVCPLMSKCIDLSPKYKCECNAGFRNITKDGKMICEDIDECSDGVGPNKSPACDNVNGICKNTFGSFLCDCKKGFALGYDGKSCYDIDECKTGAATCNSAVEECQNTVGSFKCNCRCLCEEGFQPKVGAHPLRPVCERQNVCEKQPRICEPGRCESTEVSPHYYKCHCPASSVVLNDTKCVFPNYCDKDFPCPKDSVCVNQQCVCNVGYNWQEISRFPITVDALRNRPPCKEINPCLEQQLCVAPLKCRHTGPGKFACHCQDGFELIDGECFDIDECNIKEGAAKCPVNSKCKNLVGSFKCDCNKGYTAKMGSSRTSPNCIDVNECLQTDTHDCANKNATCVNTIGSFECKCAEGFRAQAPDYQICKDIDECKEGTHVCAKDTAYCTNTVGSYDCKCKNGYFGDGETCLDINECNPADPKHNCTDTQECINMPGTFNCTCKSGYQLTANGCEDINECQQLPKVCPAFEADICTNTNGSFSCDCKKGFAKPKRCTDKTKCPCADIDECLLGIHVDGKFAPACGPSAKCENILGSHRCECAPGYEGNPYKEGCKIADACRVKNPCDKETEECVSAKEKAVCVCKKGFLITNNKKCQKNPCLVNRGGCGKNSQCVPIREEEIIKPVCKCRPGEKLNSDKECEKIDQCQCKTPVPLGNPCHSKVRCSAEHMLCVNYGNDANCTCTTGFKLSKDLNACNNIDECKEGVNGNSKNLACDPQAKCTDTVGSWDCECPRGQRVNHDHKCVVDTDCTKERGCKHDPNTFCKSVNASHQWCECKHGFVGTGLARDGLCQPENHCVAAKRAANGKDVCPPNEHCVNQPEAFKCRCNKGFSRDLKTGKCEDINECTLGIHECRPTYVCNNTIGSYKCHCPFGYRENKTDSRCDDINECDANQAKHNCTLPKERCMNLPGSFKCECNAPAYVMTIRGCQDNNECDTNQFECPEFSTCNNTVGGYSCVCNKGFKAVVKDGKTVKCEDIDECSNPNACPKDSTCKNHVGTFECICHPPTIQHGLQDCVANASCPECHKNAVCLKSTRENGATYNCTCAPGYRGDGIKTCDPIDECAEGTAKCHKLAKCIDETPLYRCECNEPFEGDGKNICNLVDLCKKFNDCPANTKCIPLDIKVEDKWVTCVCPKGFVFNNKTRQCDDVDECKFEGEKYPCPSKPPGVSCINTQGSYSCKCPSGFKLGGPQMSLCDDVDECLDAGSVICSKQGAKCINTVGSFMCNCPKGMLIGKDNQTCSDIDECKDGKDDCDKETSTCRNTIGAFKCDCKKGLAKIPTKTNKCEDINECTLQLHNCKPYSELCHNTFGGFKCNCSNGYIKKEEACVPASDCDKSIECGANAFCVMRASRKDPSKKVPQCVCQDGYYGKNPKEFCDPVPDCEKDLQCPTNARCIETQVTNAKGRATYICECDSGYRKKGSQCEPINECLENENICNGTAICTDLTPGYKCECPNGNINIGIGKNNVTCTVPKCSDLKSPCHSDAECVDNAFGFSCKCKKGFRGVGTAQLGCEVIDQCKEYTPCSQHSTCVNQPRGSHTCTCKNGYEGNGTICHDTNECKNPKACDVEATCINTQGSYFCKCNPGWAGTGLPGFCSDQDECADPKANNCDLDTTSCVNTQGSFECQCKKGYERSSGSNRTCLDINECQQNNTKPVCGEHKCANNPGSYSCVCNVGYTLSADSHSCPDIDECEQNPCHTKASCANTPGSYQCVCNEGYEGNGKNCTPIDKCAKPELNSCDKNTTVCKQIEHSARYRCECKPGFIPPPNVTAVFYSCNDEDECQSGKAKYDPLTQICINTIGSYKITCKPGFEEDPKDKARCQDKNECREDPAFEETLKIFLDAKKEKKALGDWKKWMIKPKNASSAYGLCYNRAMEKDYWWFTSSSSPLPFCKNTAYNPAGAFNGNRHVTEWKGFECDCQPGNKRQESISVVRVMLTCDVEDPCEALACGKLGEGWICDKKLARCVCDSAQGYAERISEHSFCTRDECTTADVNGPMTVSNIQHRSMIRCNYDAKKWIPVKGYDFIRNSSNLVIGLKDIDECADENYCCNRKKAQCSSHGGNNPCKMQCKNFDGGAACYCDGNKMDVEIDRDTCQCIPKCAVNSAWYLNCDGSEVKCNSNIYQKLSEASSAPKGSICSRLVDENGKYITFSNILEMIKEICDKKFYCIQPPEVLDDIRKHPAFNYEGQCIAHKDQIEKVKCPFGEKPEIVEAFTDGAFCPFKFDHSKWPPLNPEYQKRDGIAMPLNCLPNGMKLNKNVAFIRDSNRYTMEAI</sequence>
<feature type="domain" description="EGF-like" evidence="7">
    <location>
        <begin position="1534"/>
        <end position="1574"/>
    </location>
</feature>
<feature type="domain" description="EGF-like" evidence="7">
    <location>
        <begin position="391"/>
        <end position="432"/>
    </location>
</feature>
<evidence type="ECO:0000256" key="2">
    <source>
        <dbReference type="ARBA" id="ARBA00022729"/>
    </source>
</evidence>
<evidence type="ECO:0000313" key="8">
    <source>
        <dbReference type="Proteomes" id="UP000887577"/>
    </source>
</evidence>
<evidence type="ECO:0000313" key="9">
    <source>
        <dbReference type="WBParaSite" id="PSU_v2.g9729.t1"/>
    </source>
</evidence>
<keyword evidence="1 6" id="KW-0245">EGF-like domain</keyword>
<evidence type="ECO:0000256" key="5">
    <source>
        <dbReference type="ARBA" id="ARBA00023180"/>
    </source>
</evidence>
<accession>A0A914ZDH5</accession>
<organism evidence="8 9">
    <name type="scientific">Panagrolaimus superbus</name>
    <dbReference type="NCBI Taxonomy" id="310955"/>
    <lineage>
        <taxon>Eukaryota</taxon>
        <taxon>Metazoa</taxon>
        <taxon>Ecdysozoa</taxon>
        <taxon>Nematoda</taxon>
        <taxon>Chromadorea</taxon>
        <taxon>Rhabditida</taxon>
        <taxon>Tylenchina</taxon>
        <taxon>Panagrolaimomorpha</taxon>
        <taxon>Panagrolaimoidea</taxon>
        <taxon>Panagrolaimidae</taxon>
        <taxon>Panagrolaimus</taxon>
    </lineage>
</organism>
<dbReference type="FunFam" id="2.10.25.10:FF:000005">
    <property type="entry name" value="Fibrillin 2"/>
    <property type="match status" value="2"/>
</dbReference>
<dbReference type="SUPFAM" id="SSF57196">
    <property type="entry name" value="EGF/Laminin"/>
    <property type="match status" value="4"/>
</dbReference>
<evidence type="ECO:0000256" key="3">
    <source>
        <dbReference type="ARBA" id="ARBA00022737"/>
    </source>
</evidence>
<dbReference type="Pfam" id="PF07645">
    <property type="entry name" value="EGF_CA"/>
    <property type="match status" value="24"/>
</dbReference>
<feature type="domain" description="EGF-like" evidence="7">
    <location>
        <begin position="862"/>
        <end position="904"/>
    </location>
</feature>
<comment type="caution">
    <text evidence="6">Lacks conserved residue(s) required for the propagation of feature annotation.</text>
</comment>
<dbReference type="InterPro" id="IPR009030">
    <property type="entry name" value="Growth_fac_rcpt_cys_sf"/>
</dbReference>
<dbReference type="SMART" id="SM00179">
    <property type="entry name" value="EGF_CA"/>
    <property type="match status" value="32"/>
</dbReference>
<feature type="domain" description="EGF-like" evidence="7">
    <location>
        <begin position="1307"/>
        <end position="1348"/>
    </location>
</feature>
<evidence type="ECO:0000259" key="7">
    <source>
        <dbReference type="PROSITE" id="PS50026"/>
    </source>
</evidence>
<feature type="domain" description="EGF-like" evidence="7">
    <location>
        <begin position="950"/>
        <end position="995"/>
    </location>
</feature>
<feature type="disulfide bond" evidence="6">
    <location>
        <begin position="487"/>
        <end position="504"/>
    </location>
</feature>
<feature type="domain" description="EGF-like" evidence="7">
    <location>
        <begin position="60"/>
        <end position="108"/>
    </location>
</feature>
<feature type="domain" description="EGF-like" evidence="7">
    <location>
        <begin position="1490"/>
        <end position="1533"/>
    </location>
</feature>
<evidence type="ECO:0000256" key="4">
    <source>
        <dbReference type="ARBA" id="ARBA00023157"/>
    </source>
</evidence>
<keyword evidence="2" id="KW-0732">Signal</keyword>
<dbReference type="FunFam" id="2.10.25.10:FF:000002">
    <property type="entry name" value="Latent-transforming growth factor beta-binding protein 3"/>
    <property type="match status" value="1"/>
</dbReference>
<dbReference type="InterPro" id="IPR049883">
    <property type="entry name" value="NOTCH1_EGF-like"/>
</dbReference>
<dbReference type="Proteomes" id="UP000887577">
    <property type="component" value="Unplaced"/>
</dbReference>
<dbReference type="PROSITE" id="PS50026">
    <property type="entry name" value="EGF_3"/>
    <property type="match status" value="19"/>
</dbReference>
<dbReference type="PANTHER" id="PTHR24039">
    <property type="entry name" value="FIBRILLIN-RELATED"/>
    <property type="match status" value="1"/>
</dbReference>
<proteinExistence type="predicted"/>
<feature type="domain" description="EGF-like" evidence="7">
    <location>
        <begin position="1707"/>
        <end position="1745"/>
    </location>
</feature>